<organism evidence="2 3">
    <name type="scientific">Knipowitschia caucasica</name>
    <name type="common">Caucasian dwarf goby</name>
    <name type="synonym">Pomatoschistus caucasicus</name>
    <dbReference type="NCBI Taxonomy" id="637954"/>
    <lineage>
        <taxon>Eukaryota</taxon>
        <taxon>Metazoa</taxon>
        <taxon>Chordata</taxon>
        <taxon>Craniata</taxon>
        <taxon>Vertebrata</taxon>
        <taxon>Euteleostomi</taxon>
        <taxon>Actinopterygii</taxon>
        <taxon>Neopterygii</taxon>
        <taxon>Teleostei</taxon>
        <taxon>Neoteleostei</taxon>
        <taxon>Acanthomorphata</taxon>
        <taxon>Gobiaria</taxon>
        <taxon>Gobiiformes</taxon>
        <taxon>Gobioidei</taxon>
        <taxon>Gobiidae</taxon>
        <taxon>Gobiinae</taxon>
        <taxon>Knipowitschia</taxon>
    </lineage>
</organism>
<dbReference type="AlphaFoldDB" id="A0AAV2LQ53"/>
<dbReference type="EMBL" id="OZ035826">
    <property type="protein sequence ID" value="CAL1604460.1"/>
    <property type="molecule type" value="Genomic_DNA"/>
</dbReference>
<feature type="region of interest" description="Disordered" evidence="1">
    <location>
        <begin position="83"/>
        <end position="122"/>
    </location>
</feature>
<feature type="compositionally biased region" description="Polar residues" evidence="1">
    <location>
        <begin position="107"/>
        <end position="122"/>
    </location>
</feature>
<proteinExistence type="predicted"/>
<keyword evidence="3" id="KW-1185">Reference proteome</keyword>
<sequence length="122" mass="13392">MTFYDSVVDVHWSWSSRVTSAEIHHHLLGLPRVDEEVVPLTPVHKVLYNSSVLCVIVLGAESDDGRVVGDLLEDTAVRVVSEVRSVEGEEERREDSSLGAPPHCRSGPQTQSPLFSQTGVCL</sequence>
<feature type="compositionally biased region" description="Basic and acidic residues" evidence="1">
    <location>
        <begin position="84"/>
        <end position="96"/>
    </location>
</feature>
<evidence type="ECO:0000313" key="3">
    <source>
        <dbReference type="Proteomes" id="UP001497482"/>
    </source>
</evidence>
<accession>A0AAV2LQ53</accession>
<evidence type="ECO:0000256" key="1">
    <source>
        <dbReference type="SAM" id="MobiDB-lite"/>
    </source>
</evidence>
<dbReference type="Proteomes" id="UP001497482">
    <property type="component" value="Chromosome 4"/>
</dbReference>
<reference evidence="2 3" key="1">
    <citation type="submission" date="2024-04" db="EMBL/GenBank/DDBJ databases">
        <authorList>
            <person name="Waldvogel A.-M."/>
            <person name="Schoenle A."/>
        </authorList>
    </citation>
    <scope>NUCLEOTIDE SEQUENCE [LARGE SCALE GENOMIC DNA]</scope>
</reference>
<gene>
    <name evidence="2" type="ORF">KC01_LOCUS31963</name>
</gene>
<evidence type="ECO:0000313" key="2">
    <source>
        <dbReference type="EMBL" id="CAL1604460.1"/>
    </source>
</evidence>
<protein>
    <submittedName>
        <fullName evidence="2">Uncharacterized protein</fullName>
    </submittedName>
</protein>
<name>A0AAV2LQ53_KNICA</name>